<protein>
    <submittedName>
        <fullName evidence="1">Uncharacterized protein</fullName>
    </submittedName>
</protein>
<name>A0A4Q7VJ24_9BACT</name>
<dbReference type="EMBL" id="SHKN01000001">
    <property type="protein sequence ID" value="RZT96181.1"/>
    <property type="molecule type" value="Genomic_DNA"/>
</dbReference>
<dbReference type="Proteomes" id="UP000293562">
    <property type="component" value="Unassembled WGS sequence"/>
</dbReference>
<sequence length="53" mass="6102">MPEITHEFAANVRIFSQSARVKIKQITIKHKKSPNTNSDYSMIARRSIAEPLF</sequence>
<organism evidence="1 2">
    <name type="scientific">Ancylomarina subtilis</name>
    <dbReference type="NCBI Taxonomy" id="1639035"/>
    <lineage>
        <taxon>Bacteria</taxon>
        <taxon>Pseudomonadati</taxon>
        <taxon>Bacteroidota</taxon>
        <taxon>Bacteroidia</taxon>
        <taxon>Marinilabiliales</taxon>
        <taxon>Marinifilaceae</taxon>
        <taxon>Ancylomarina</taxon>
    </lineage>
</organism>
<evidence type="ECO:0000313" key="2">
    <source>
        <dbReference type="Proteomes" id="UP000293562"/>
    </source>
</evidence>
<reference evidence="1 2" key="1">
    <citation type="submission" date="2019-02" db="EMBL/GenBank/DDBJ databases">
        <title>Genomic Encyclopedia of Type Strains, Phase IV (KMG-IV): sequencing the most valuable type-strain genomes for metagenomic binning, comparative biology and taxonomic classification.</title>
        <authorList>
            <person name="Goeker M."/>
        </authorList>
    </citation>
    <scope>NUCLEOTIDE SEQUENCE [LARGE SCALE GENOMIC DNA]</scope>
    <source>
        <strain evidence="1 2">DSM 28825</strain>
    </source>
</reference>
<dbReference type="AlphaFoldDB" id="A0A4Q7VJ24"/>
<comment type="caution">
    <text evidence="1">The sequence shown here is derived from an EMBL/GenBank/DDBJ whole genome shotgun (WGS) entry which is preliminary data.</text>
</comment>
<accession>A0A4Q7VJ24</accession>
<proteinExistence type="predicted"/>
<evidence type="ECO:0000313" key="1">
    <source>
        <dbReference type="EMBL" id="RZT96181.1"/>
    </source>
</evidence>
<keyword evidence="2" id="KW-1185">Reference proteome</keyword>
<gene>
    <name evidence="1" type="ORF">EV201_0815</name>
</gene>